<organism evidence="2 3">
    <name type="scientific">Candidatus Eisenbergiella intestinigallinarum</name>
    <dbReference type="NCBI Taxonomy" id="2838549"/>
    <lineage>
        <taxon>Bacteria</taxon>
        <taxon>Bacillati</taxon>
        <taxon>Bacillota</taxon>
        <taxon>Clostridia</taxon>
        <taxon>Lachnospirales</taxon>
        <taxon>Lachnospiraceae</taxon>
        <taxon>Eisenbergiella</taxon>
    </lineage>
</organism>
<dbReference type="EMBL" id="DWVS01000136">
    <property type="protein sequence ID" value="HJC87425.1"/>
    <property type="molecule type" value="Genomic_DNA"/>
</dbReference>
<name>A0A9D2QGY0_9FIRM</name>
<protein>
    <recommendedName>
        <fullName evidence="4">Lipoprotein</fullName>
    </recommendedName>
</protein>
<dbReference type="PROSITE" id="PS51257">
    <property type="entry name" value="PROKAR_LIPOPROTEIN"/>
    <property type="match status" value="1"/>
</dbReference>
<reference evidence="2" key="1">
    <citation type="journal article" date="2021" name="PeerJ">
        <title>Extensive microbial diversity within the chicken gut microbiome revealed by metagenomics and culture.</title>
        <authorList>
            <person name="Gilroy R."/>
            <person name="Ravi A."/>
            <person name="Getino M."/>
            <person name="Pursley I."/>
            <person name="Horton D.L."/>
            <person name="Alikhan N.F."/>
            <person name="Baker D."/>
            <person name="Gharbi K."/>
            <person name="Hall N."/>
            <person name="Watson M."/>
            <person name="Adriaenssens E.M."/>
            <person name="Foster-Nyarko E."/>
            <person name="Jarju S."/>
            <person name="Secka A."/>
            <person name="Antonio M."/>
            <person name="Oren A."/>
            <person name="Chaudhuri R.R."/>
            <person name="La Ragione R."/>
            <person name="Hildebrand F."/>
            <person name="Pallen M.J."/>
        </authorList>
    </citation>
    <scope>NUCLEOTIDE SEQUENCE</scope>
    <source>
        <strain evidence="2">ChiBcec1-1630</strain>
    </source>
</reference>
<keyword evidence="1" id="KW-0732">Signal</keyword>
<dbReference type="AlphaFoldDB" id="A0A9D2QGY0"/>
<sequence>MRKMVLLLLATMLLLAGCGGNEGTEDVTSLEFRKNGQVVHTIVEDFSASYYSLDELQSQVQTQVDSYNESAGSERIKVNSTEVTDGVITMVMTFQGAEDYSSFYRQALFCGTVRDAFSAGYDLDVELVSAQEEGTTIGRQDILEMGDRHIIVVREPIVIRPYADILYASSGVEVSGSRSATVTDSAALSYIIFR</sequence>
<evidence type="ECO:0000313" key="3">
    <source>
        <dbReference type="Proteomes" id="UP000823922"/>
    </source>
</evidence>
<evidence type="ECO:0000313" key="2">
    <source>
        <dbReference type="EMBL" id="HJC87425.1"/>
    </source>
</evidence>
<accession>A0A9D2QGY0</accession>
<evidence type="ECO:0000256" key="1">
    <source>
        <dbReference type="SAM" id="SignalP"/>
    </source>
</evidence>
<feature type="signal peptide" evidence="1">
    <location>
        <begin position="1"/>
        <end position="16"/>
    </location>
</feature>
<dbReference type="Proteomes" id="UP000823922">
    <property type="component" value="Unassembled WGS sequence"/>
</dbReference>
<comment type="caution">
    <text evidence="2">The sequence shown here is derived from an EMBL/GenBank/DDBJ whole genome shotgun (WGS) entry which is preliminary data.</text>
</comment>
<evidence type="ECO:0008006" key="4">
    <source>
        <dbReference type="Google" id="ProtNLM"/>
    </source>
</evidence>
<reference evidence="2" key="2">
    <citation type="submission" date="2021-04" db="EMBL/GenBank/DDBJ databases">
        <authorList>
            <person name="Gilroy R."/>
        </authorList>
    </citation>
    <scope>NUCLEOTIDE SEQUENCE</scope>
    <source>
        <strain evidence="2">ChiBcec1-1630</strain>
    </source>
</reference>
<proteinExistence type="predicted"/>
<feature type="chain" id="PRO_5038978709" description="Lipoprotein" evidence="1">
    <location>
        <begin position="17"/>
        <end position="194"/>
    </location>
</feature>
<gene>
    <name evidence="2" type="ORF">H9926_05350</name>
</gene>